<reference evidence="1 2" key="1">
    <citation type="submission" date="2024-04" db="EMBL/GenBank/DDBJ databases">
        <title>Genome assembly C_amara_ONT_v2.</title>
        <authorList>
            <person name="Yant L."/>
            <person name="Moore C."/>
            <person name="Slenker M."/>
        </authorList>
    </citation>
    <scope>NUCLEOTIDE SEQUENCE [LARGE SCALE GENOMIC DNA]</scope>
    <source>
        <tissue evidence="1">Leaf</tissue>
    </source>
</reference>
<proteinExistence type="predicted"/>
<dbReference type="EMBL" id="JBANAX010000719">
    <property type="protein sequence ID" value="KAL1195754.1"/>
    <property type="molecule type" value="Genomic_DNA"/>
</dbReference>
<gene>
    <name evidence="1" type="ORF">V5N11_000224</name>
</gene>
<dbReference type="PANTHER" id="PTHR47150">
    <property type="entry name" value="OS12G0169200 PROTEIN"/>
    <property type="match status" value="1"/>
</dbReference>
<dbReference type="AlphaFoldDB" id="A0ABD0ZM80"/>
<dbReference type="Proteomes" id="UP001558713">
    <property type="component" value="Unassembled WGS sequence"/>
</dbReference>
<evidence type="ECO:0008006" key="3">
    <source>
        <dbReference type="Google" id="ProtNLM"/>
    </source>
</evidence>
<keyword evidence="2" id="KW-1185">Reference proteome</keyword>
<sequence>MNFNYGSSSSSSSSSSDNEYFDGLQNQVVAQIMANTEFLVSQNQYNSESSHRGSIPGHIVINRDRENAARNLFNDYFAENPLFPETMFRRRFRMSRPLFLRIQDAVQRHDNYFVQRRDGLGRLGLFPLQKITAAFRMLAYGSPADATDEYIKIGESTAIESLKRFCRAVVEIFGSRYLRAPDANDVARLLRIGETRGFPGMLGSLDCMHWKWKNCPTAWGGQYAGRSGSPTIILEAVADYDLWIWHAYFGLPGSNNDINVLEASHLFSNLVEGIAPPANYVINGKSYDMGYYLRRRDISKMGYPCSNNS</sequence>
<organism evidence="1 2">
    <name type="scientific">Cardamine amara subsp. amara</name>
    <dbReference type="NCBI Taxonomy" id="228776"/>
    <lineage>
        <taxon>Eukaryota</taxon>
        <taxon>Viridiplantae</taxon>
        <taxon>Streptophyta</taxon>
        <taxon>Embryophyta</taxon>
        <taxon>Tracheophyta</taxon>
        <taxon>Spermatophyta</taxon>
        <taxon>Magnoliopsida</taxon>
        <taxon>eudicotyledons</taxon>
        <taxon>Gunneridae</taxon>
        <taxon>Pentapetalae</taxon>
        <taxon>rosids</taxon>
        <taxon>malvids</taxon>
        <taxon>Brassicales</taxon>
        <taxon>Brassicaceae</taxon>
        <taxon>Cardamineae</taxon>
        <taxon>Cardamine</taxon>
    </lineage>
</organism>
<evidence type="ECO:0000313" key="2">
    <source>
        <dbReference type="Proteomes" id="UP001558713"/>
    </source>
</evidence>
<dbReference type="PANTHER" id="PTHR47150:SF7">
    <property type="entry name" value="NUCLEASE"/>
    <property type="match status" value="1"/>
</dbReference>
<accession>A0ABD0ZM80</accession>
<comment type="caution">
    <text evidence="1">The sequence shown here is derived from an EMBL/GenBank/DDBJ whole genome shotgun (WGS) entry which is preliminary data.</text>
</comment>
<dbReference type="Pfam" id="PF04827">
    <property type="entry name" value="Plant_tran"/>
    <property type="match status" value="1"/>
</dbReference>
<protein>
    <recommendedName>
        <fullName evidence="3">Harbinger transposase-derived protein</fullName>
    </recommendedName>
</protein>
<name>A0ABD0ZM80_CARAN</name>
<evidence type="ECO:0000313" key="1">
    <source>
        <dbReference type="EMBL" id="KAL1195754.1"/>
    </source>
</evidence>
<dbReference type="InterPro" id="IPR006912">
    <property type="entry name" value="Harbinger_derived_prot"/>
</dbReference>